<evidence type="ECO:0000313" key="9">
    <source>
        <dbReference type="EMBL" id="OMP67199.1"/>
    </source>
</evidence>
<proteinExistence type="inferred from homology"/>
<keyword evidence="4" id="KW-1003">Cell membrane</keyword>
<feature type="transmembrane region" description="Helical" evidence="8">
    <location>
        <begin position="12"/>
        <end position="32"/>
    </location>
</feature>
<dbReference type="PANTHER" id="PTHR43549:SF3">
    <property type="entry name" value="MULTIDRUG RESISTANCE PROTEIN YPNP-RELATED"/>
    <property type="match status" value="1"/>
</dbReference>
<reference evidence="9 10" key="1">
    <citation type="submission" date="2016-12" db="EMBL/GenBank/DDBJ databases">
        <title>Domibacillus sp. SAB 38T whole genome sequencing.</title>
        <authorList>
            <person name="Verma A."/>
            <person name="Ojha A.K."/>
            <person name="Krishnamurthi S."/>
        </authorList>
    </citation>
    <scope>NUCLEOTIDE SEQUENCE [LARGE SCALE GENOMIC DNA]</scope>
    <source>
        <strain evidence="9 10">SAB 38</strain>
    </source>
</reference>
<feature type="transmembrane region" description="Helical" evidence="8">
    <location>
        <begin position="44"/>
        <end position="71"/>
    </location>
</feature>
<dbReference type="GO" id="GO:0005886">
    <property type="term" value="C:plasma membrane"/>
    <property type="evidence" value="ECO:0007669"/>
    <property type="project" value="UniProtKB-SubCell"/>
</dbReference>
<organism evidence="9 10">
    <name type="scientific">Domibacillus epiphyticus</name>
    <dbReference type="NCBI Taxonomy" id="1714355"/>
    <lineage>
        <taxon>Bacteria</taxon>
        <taxon>Bacillati</taxon>
        <taxon>Bacillota</taxon>
        <taxon>Bacilli</taxon>
        <taxon>Bacillales</taxon>
        <taxon>Bacillaceae</taxon>
        <taxon>Domibacillus</taxon>
    </lineage>
</organism>
<dbReference type="Pfam" id="PF01554">
    <property type="entry name" value="MatE"/>
    <property type="match status" value="2"/>
</dbReference>
<evidence type="ECO:0000313" key="10">
    <source>
        <dbReference type="Proteomes" id="UP000188613"/>
    </source>
</evidence>
<dbReference type="InterPro" id="IPR048279">
    <property type="entry name" value="MdtK-like"/>
</dbReference>
<dbReference type="GO" id="GO:0042910">
    <property type="term" value="F:xenobiotic transmembrane transporter activity"/>
    <property type="evidence" value="ECO:0007669"/>
    <property type="project" value="InterPro"/>
</dbReference>
<protein>
    <submittedName>
        <fullName evidence="9">MATE family efflux transporter</fullName>
    </submittedName>
</protein>
<name>A0A1V2A869_9BACI</name>
<keyword evidence="6 8" id="KW-1133">Transmembrane helix</keyword>
<feature type="transmembrane region" description="Helical" evidence="8">
    <location>
        <begin position="235"/>
        <end position="260"/>
    </location>
</feature>
<feature type="transmembrane region" description="Helical" evidence="8">
    <location>
        <begin position="313"/>
        <end position="334"/>
    </location>
</feature>
<evidence type="ECO:0000256" key="4">
    <source>
        <dbReference type="ARBA" id="ARBA00022475"/>
    </source>
</evidence>
<evidence type="ECO:0000256" key="3">
    <source>
        <dbReference type="ARBA" id="ARBA00022448"/>
    </source>
</evidence>
<feature type="transmembrane region" description="Helical" evidence="8">
    <location>
        <begin position="193"/>
        <end position="214"/>
    </location>
</feature>
<comment type="similarity">
    <text evidence="2">Belongs to the multi antimicrobial extrusion (MATE) (TC 2.A.66.1) family.</text>
</comment>
<feature type="transmembrane region" description="Helical" evidence="8">
    <location>
        <begin position="168"/>
        <end position="187"/>
    </location>
</feature>
<evidence type="ECO:0000256" key="8">
    <source>
        <dbReference type="SAM" id="Phobius"/>
    </source>
</evidence>
<keyword evidence="7 8" id="KW-0472">Membrane</keyword>
<dbReference type="PANTHER" id="PTHR43549">
    <property type="entry name" value="MULTIDRUG RESISTANCE PROTEIN YPNP-RELATED"/>
    <property type="match status" value="1"/>
</dbReference>
<keyword evidence="5 8" id="KW-0812">Transmembrane</keyword>
<sequence>MKHHDFTSGNIWRQLLVFSAPILLTNLLQVSYQLIDSFWVGNLIGANALGAVAVSSTVLFTVLSLILGINNAALTILSQLKGRDEPIRLKRYVNAFTVCLTGMSIALGLVGFFLSDWLLRILGTPEAMISDAVSYLQINFIGILFLFGYNFIGTVFRALGNSKTPIRFVVMALLLNAVLDPLFIHTFQWGIDGAAYATIVSQGAAFLYGLIVSIREKLIPFSIPFIPKREEVMLILNQGIPAGFQMMAISAGMAAIMSVVTSFGNDATAGFGAAQRLDSLLMLPAHAIGTAVNSIAGQNIAAGQWKRVHRIAFYAVILNTVIMLAAAIGIVFFAEKSIRLFISDPEAVTFGAQYILLIAFFYPFLGINFVLNGIVRASGAMLQILLLNIISFWVLRYPLTFLFAEWIGEKGIAYGMGVSFMISSIFAISYYRFGNWKSCELFKKRNNNEK</sequence>
<evidence type="ECO:0000256" key="5">
    <source>
        <dbReference type="ARBA" id="ARBA00022692"/>
    </source>
</evidence>
<feature type="transmembrane region" description="Helical" evidence="8">
    <location>
        <begin position="92"/>
        <end position="114"/>
    </location>
</feature>
<dbReference type="CDD" id="cd13138">
    <property type="entry name" value="MATE_yoeA_like"/>
    <property type="match status" value="1"/>
</dbReference>
<dbReference type="InterPro" id="IPR052031">
    <property type="entry name" value="Membrane_Transporter-Flippase"/>
</dbReference>
<dbReference type="EMBL" id="MSFI01000011">
    <property type="protein sequence ID" value="OMP67199.1"/>
    <property type="molecule type" value="Genomic_DNA"/>
</dbReference>
<feature type="transmembrane region" description="Helical" evidence="8">
    <location>
        <begin position="411"/>
        <end position="433"/>
    </location>
</feature>
<dbReference type="GO" id="GO:0015297">
    <property type="term" value="F:antiporter activity"/>
    <property type="evidence" value="ECO:0007669"/>
    <property type="project" value="InterPro"/>
</dbReference>
<evidence type="ECO:0000256" key="7">
    <source>
        <dbReference type="ARBA" id="ARBA00023136"/>
    </source>
</evidence>
<feature type="transmembrane region" description="Helical" evidence="8">
    <location>
        <begin position="280"/>
        <end position="301"/>
    </location>
</feature>
<gene>
    <name evidence="9" type="ORF">BTO28_07655</name>
</gene>
<evidence type="ECO:0000256" key="6">
    <source>
        <dbReference type="ARBA" id="ARBA00022989"/>
    </source>
</evidence>
<dbReference type="STRING" id="1714355.BTO28_07655"/>
<keyword evidence="3" id="KW-0813">Transport</keyword>
<dbReference type="OrthoDB" id="9776324at2"/>
<evidence type="ECO:0000256" key="2">
    <source>
        <dbReference type="ARBA" id="ARBA00010199"/>
    </source>
</evidence>
<feature type="transmembrane region" description="Helical" evidence="8">
    <location>
        <begin position="382"/>
        <end position="399"/>
    </location>
</feature>
<dbReference type="InterPro" id="IPR002528">
    <property type="entry name" value="MATE_fam"/>
</dbReference>
<feature type="transmembrane region" description="Helical" evidence="8">
    <location>
        <begin position="354"/>
        <end position="375"/>
    </location>
</feature>
<keyword evidence="10" id="KW-1185">Reference proteome</keyword>
<dbReference type="AlphaFoldDB" id="A0A1V2A869"/>
<dbReference type="Proteomes" id="UP000188613">
    <property type="component" value="Unassembled WGS sequence"/>
</dbReference>
<comment type="caution">
    <text evidence="9">The sequence shown here is derived from an EMBL/GenBank/DDBJ whole genome shotgun (WGS) entry which is preliminary data.</text>
</comment>
<feature type="transmembrane region" description="Helical" evidence="8">
    <location>
        <begin position="134"/>
        <end position="156"/>
    </location>
</feature>
<dbReference type="PIRSF" id="PIRSF006603">
    <property type="entry name" value="DinF"/>
    <property type="match status" value="1"/>
</dbReference>
<comment type="subcellular location">
    <subcellularLocation>
        <location evidence="1">Cell membrane</location>
        <topology evidence="1">Multi-pass membrane protein</topology>
    </subcellularLocation>
</comment>
<dbReference type="NCBIfam" id="TIGR00797">
    <property type="entry name" value="matE"/>
    <property type="match status" value="1"/>
</dbReference>
<accession>A0A1V2A869</accession>
<dbReference type="RefSeq" id="WP_076764958.1">
    <property type="nucleotide sequence ID" value="NZ_MSFI01000011.1"/>
</dbReference>
<evidence type="ECO:0000256" key="1">
    <source>
        <dbReference type="ARBA" id="ARBA00004651"/>
    </source>
</evidence>